<feature type="non-terminal residue" evidence="4">
    <location>
        <position position="1"/>
    </location>
</feature>
<proteinExistence type="inferred from homology"/>
<comment type="similarity">
    <text evidence="1">Belongs to the UDP-glycosyltransferase family.</text>
</comment>
<dbReference type="PANTHER" id="PTHR48043:SF159">
    <property type="entry name" value="EG:EG0003.4 PROTEIN-RELATED"/>
    <property type="match status" value="1"/>
</dbReference>
<organism evidence="4 5">
    <name type="scientific">Iphiclides podalirius</name>
    <name type="common">scarce swallowtail</name>
    <dbReference type="NCBI Taxonomy" id="110791"/>
    <lineage>
        <taxon>Eukaryota</taxon>
        <taxon>Metazoa</taxon>
        <taxon>Ecdysozoa</taxon>
        <taxon>Arthropoda</taxon>
        <taxon>Hexapoda</taxon>
        <taxon>Insecta</taxon>
        <taxon>Pterygota</taxon>
        <taxon>Neoptera</taxon>
        <taxon>Endopterygota</taxon>
        <taxon>Lepidoptera</taxon>
        <taxon>Glossata</taxon>
        <taxon>Ditrysia</taxon>
        <taxon>Papilionoidea</taxon>
        <taxon>Papilionidae</taxon>
        <taxon>Papilioninae</taxon>
        <taxon>Iphiclides</taxon>
    </lineage>
</organism>
<evidence type="ECO:0000313" key="4">
    <source>
        <dbReference type="EMBL" id="CAH2054210.1"/>
    </source>
</evidence>
<accession>A0ABN8IC15</accession>
<dbReference type="SUPFAM" id="SSF53756">
    <property type="entry name" value="UDP-Glycosyltransferase/glycogen phosphorylase"/>
    <property type="match status" value="2"/>
</dbReference>
<evidence type="ECO:0000256" key="1">
    <source>
        <dbReference type="ARBA" id="ARBA00009995"/>
    </source>
</evidence>
<dbReference type="PANTHER" id="PTHR48043">
    <property type="entry name" value="EG:EG0003.4 PROTEIN-RELATED"/>
    <property type="match status" value="1"/>
</dbReference>
<dbReference type="Proteomes" id="UP000837857">
    <property type="component" value="Chromosome 21"/>
</dbReference>
<name>A0ABN8IC15_9NEOP</name>
<evidence type="ECO:0000256" key="3">
    <source>
        <dbReference type="ARBA" id="ARBA00022679"/>
    </source>
</evidence>
<dbReference type="Gene3D" id="3.40.50.2000">
    <property type="entry name" value="Glycogen Phosphorylase B"/>
    <property type="match status" value="1"/>
</dbReference>
<keyword evidence="3" id="KW-0808">Transferase</keyword>
<reference evidence="4" key="1">
    <citation type="submission" date="2022-03" db="EMBL/GenBank/DDBJ databases">
        <authorList>
            <person name="Martin H S."/>
        </authorList>
    </citation>
    <scope>NUCLEOTIDE SEQUENCE</scope>
</reference>
<dbReference type="EMBL" id="OW152833">
    <property type="protein sequence ID" value="CAH2054210.1"/>
    <property type="molecule type" value="Genomic_DNA"/>
</dbReference>
<sequence length="187" mass="20988">MGRLVLVASSAHPNCAIFITHGGLLSTTEAVHFGVPLIGIPVFFDQNFNVDFSVKRGIALKVVLTENGARDLRNAIHEILNNPKFYENLEKRTYEEFFTPIVEKRGRSLPPYEELRYNASFIFGNSHVSLGQAVTLPQNYIPIAGYHIQQDIKSLPKYLKKILDDAKYGVIYFSLGSNLKSKISLTT</sequence>
<keyword evidence="5" id="KW-1185">Reference proteome</keyword>
<dbReference type="Pfam" id="PF00201">
    <property type="entry name" value="UDPGT"/>
    <property type="match status" value="1"/>
</dbReference>
<protein>
    <submittedName>
        <fullName evidence="4">Uncharacterized protein</fullName>
    </submittedName>
</protein>
<evidence type="ECO:0000313" key="5">
    <source>
        <dbReference type="Proteomes" id="UP000837857"/>
    </source>
</evidence>
<keyword evidence="2" id="KW-0328">Glycosyltransferase</keyword>
<gene>
    <name evidence="4" type="ORF">IPOD504_LOCUS8531</name>
</gene>
<evidence type="ECO:0000256" key="2">
    <source>
        <dbReference type="ARBA" id="ARBA00022676"/>
    </source>
</evidence>
<dbReference type="InterPro" id="IPR002213">
    <property type="entry name" value="UDP_glucos_trans"/>
</dbReference>
<dbReference type="InterPro" id="IPR050271">
    <property type="entry name" value="UDP-glycosyltransferase"/>
</dbReference>